<feature type="region of interest" description="Disordered" evidence="1">
    <location>
        <begin position="1"/>
        <end position="24"/>
    </location>
</feature>
<keyword evidence="3" id="KW-1185">Reference proteome</keyword>
<evidence type="ECO:0000313" key="2">
    <source>
        <dbReference type="EMBL" id="PMD61604.1"/>
    </source>
</evidence>
<dbReference type="RefSeq" id="XP_024738508.1">
    <property type="nucleotide sequence ID" value="XM_024882935.1"/>
</dbReference>
<dbReference type="GeneID" id="36591012"/>
<proteinExistence type="predicted"/>
<feature type="region of interest" description="Disordered" evidence="1">
    <location>
        <begin position="95"/>
        <end position="124"/>
    </location>
</feature>
<feature type="compositionally biased region" description="Basic and acidic residues" evidence="1">
    <location>
        <begin position="302"/>
        <end position="311"/>
    </location>
</feature>
<dbReference type="AlphaFoldDB" id="A0A2J6TEZ0"/>
<feature type="compositionally biased region" description="Basic and acidic residues" evidence="1">
    <location>
        <begin position="95"/>
        <end position="108"/>
    </location>
</feature>
<evidence type="ECO:0000313" key="3">
    <source>
        <dbReference type="Proteomes" id="UP000235371"/>
    </source>
</evidence>
<accession>A0A2J6TEZ0</accession>
<feature type="region of interest" description="Disordered" evidence="1">
    <location>
        <begin position="297"/>
        <end position="325"/>
    </location>
</feature>
<dbReference type="OrthoDB" id="3538914at2759"/>
<protein>
    <submittedName>
        <fullName evidence="2">Uncharacterized protein</fullName>
    </submittedName>
</protein>
<sequence length="325" mass="37958">MPLSTSLAHRQRHHHTSDPNQPRWWHIMMGSRFPRRPRLPPLPPMRRVRGDRDDYDYPGLDDLFQDLTIDPQDPRVRRMLHHQFAEGYGFDHRFFDQNRSSDEHRNSGERCNPPRAGINGDHGFERGLTLTRPGSAALPFRRAFKDLHRELVQAEEWYNACLTEYDNDVQPIRNYSSVEDLTNIWAAKVRGERDRRTMAEGDDEQADNGTKTFREVFAETETKVANALQAAANSTLKMPVGRQLSERQRVKFDACEGLKQRAHFELQQLLNYMERAKESRDACRHLVNQLQQFKETVNPESEVNRETFKCGDDDEEELTGRPSEE</sequence>
<evidence type="ECO:0000256" key="1">
    <source>
        <dbReference type="SAM" id="MobiDB-lite"/>
    </source>
</evidence>
<dbReference type="EMBL" id="KZ613786">
    <property type="protein sequence ID" value="PMD61604.1"/>
    <property type="molecule type" value="Genomic_DNA"/>
</dbReference>
<dbReference type="InParanoid" id="A0A2J6TEZ0"/>
<organism evidence="2 3">
    <name type="scientific">Hyaloscypha bicolor E</name>
    <dbReference type="NCBI Taxonomy" id="1095630"/>
    <lineage>
        <taxon>Eukaryota</taxon>
        <taxon>Fungi</taxon>
        <taxon>Dikarya</taxon>
        <taxon>Ascomycota</taxon>
        <taxon>Pezizomycotina</taxon>
        <taxon>Leotiomycetes</taxon>
        <taxon>Helotiales</taxon>
        <taxon>Hyaloscyphaceae</taxon>
        <taxon>Hyaloscypha</taxon>
        <taxon>Hyaloscypha bicolor</taxon>
    </lineage>
</organism>
<gene>
    <name evidence="2" type="ORF">K444DRAFT_628623</name>
</gene>
<dbReference type="Proteomes" id="UP000235371">
    <property type="component" value="Unassembled WGS sequence"/>
</dbReference>
<reference evidence="2 3" key="1">
    <citation type="submission" date="2016-04" db="EMBL/GenBank/DDBJ databases">
        <title>A degradative enzymes factory behind the ericoid mycorrhizal symbiosis.</title>
        <authorList>
            <consortium name="DOE Joint Genome Institute"/>
            <person name="Martino E."/>
            <person name="Morin E."/>
            <person name="Grelet G."/>
            <person name="Kuo A."/>
            <person name="Kohler A."/>
            <person name="Daghino S."/>
            <person name="Barry K."/>
            <person name="Choi C."/>
            <person name="Cichocki N."/>
            <person name="Clum A."/>
            <person name="Copeland A."/>
            <person name="Hainaut M."/>
            <person name="Haridas S."/>
            <person name="Labutti K."/>
            <person name="Lindquist E."/>
            <person name="Lipzen A."/>
            <person name="Khouja H.-R."/>
            <person name="Murat C."/>
            <person name="Ohm R."/>
            <person name="Olson A."/>
            <person name="Spatafora J."/>
            <person name="Veneault-Fourrey C."/>
            <person name="Henrissat B."/>
            <person name="Grigoriev I."/>
            <person name="Martin F."/>
            <person name="Perotto S."/>
        </authorList>
    </citation>
    <scope>NUCLEOTIDE SEQUENCE [LARGE SCALE GENOMIC DNA]</scope>
    <source>
        <strain evidence="2 3">E</strain>
    </source>
</reference>
<name>A0A2J6TEZ0_9HELO</name>